<protein>
    <submittedName>
        <fullName evidence="2">Uncharacterized protein</fullName>
    </submittedName>
</protein>
<accession>A0A392UXP7</accession>
<dbReference type="Proteomes" id="UP000265520">
    <property type="component" value="Unassembled WGS sequence"/>
</dbReference>
<dbReference type="EMBL" id="LXQA011003245">
    <property type="protein sequence ID" value="MCI80786.1"/>
    <property type="molecule type" value="Genomic_DNA"/>
</dbReference>
<organism evidence="2 3">
    <name type="scientific">Trifolium medium</name>
    <dbReference type="NCBI Taxonomy" id="97028"/>
    <lineage>
        <taxon>Eukaryota</taxon>
        <taxon>Viridiplantae</taxon>
        <taxon>Streptophyta</taxon>
        <taxon>Embryophyta</taxon>
        <taxon>Tracheophyta</taxon>
        <taxon>Spermatophyta</taxon>
        <taxon>Magnoliopsida</taxon>
        <taxon>eudicotyledons</taxon>
        <taxon>Gunneridae</taxon>
        <taxon>Pentapetalae</taxon>
        <taxon>rosids</taxon>
        <taxon>fabids</taxon>
        <taxon>Fabales</taxon>
        <taxon>Fabaceae</taxon>
        <taxon>Papilionoideae</taxon>
        <taxon>50 kb inversion clade</taxon>
        <taxon>NPAAA clade</taxon>
        <taxon>Hologalegina</taxon>
        <taxon>IRL clade</taxon>
        <taxon>Trifolieae</taxon>
        <taxon>Trifolium</taxon>
    </lineage>
</organism>
<name>A0A392UXP7_9FABA</name>
<dbReference type="AlphaFoldDB" id="A0A392UXP7"/>
<comment type="caution">
    <text evidence="2">The sequence shown here is derived from an EMBL/GenBank/DDBJ whole genome shotgun (WGS) entry which is preliminary data.</text>
</comment>
<keyword evidence="3" id="KW-1185">Reference proteome</keyword>
<feature type="non-terminal residue" evidence="2">
    <location>
        <position position="24"/>
    </location>
</feature>
<evidence type="ECO:0000313" key="2">
    <source>
        <dbReference type="EMBL" id="MCI80786.1"/>
    </source>
</evidence>
<feature type="compositionally biased region" description="Acidic residues" evidence="1">
    <location>
        <begin position="1"/>
        <end position="13"/>
    </location>
</feature>
<feature type="region of interest" description="Disordered" evidence="1">
    <location>
        <begin position="1"/>
        <end position="24"/>
    </location>
</feature>
<reference evidence="2 3" key="1">
    <citation type="journal article" date="2018" name="Front. Plant Sci.">
        <title>Red Clover (Trifolium pratense) and Zigzag Clover (T. medium) - A Picture of Genomic Similarities and Differences.</title>
        <authorList>
            <person name="Dluhosova J."/>
            <person name="Istvanek J."/>
            <person name="Nedelnik J."/>
            <person name="Repkova J."/>
        </authorList>
    </citation>
    <scope>NUCLEOTIDE SEQUENCE [LARGE SCALE GENOMIC DNA]</scope>
    <source>
        <strain evidence="3">cv. 10/8</strain>
        <tissue evidence="2">Leaf</tissue>
    </source>
</reference>
<proteinExistence type="predicted"/>
<sequence length="24" mass="2677">MATWDDPDNDEEAPGTYSDSDSEE</sequence>
<evidence type="ECO:0000313" key="3">
    <source>
        <dbReference type="Proteomes" id="UP000265520"/>
    </source>
</evidence>
<evidence type="ECO:0000256" key="1">
    <source>
        <dbReference type="SAM" id="MobiDB-lite"/>
    </source>
</evidence>